<dbReference type="SUPFAM" id="SSF49899">
    <property type="entry name" value="Concanavalin A-like lectins/glucanases"/>
    <property type="match status" value="1"/>
</dbReference>
<feature type="chain" id="PRO_5047067031" evidence="3">
    <location>
        <begin position="39"/>
        <end position="880"/>
    </location>
</feature>
<dbReference type="InterPro" id="IPR006311">
    <property type="entry name" value="TAT_signal"/>
</dbReference>
<dbReference type="Gene3D" id="2.60.120.200">
    <property type="match status" value="1"/>
</dbReference>
<feature type="domain" description="Atrophied bacterial Ig" evidence="4">
    <location>
        <begin position="260"/>
        <end position="338"/>
    </location>
</feature>
<feature type="signal peptide" evidence="3">
    <location>
        <begin position="1"/>
        <end position="38"/>
    </location>
</feature>
<dbReference type="Pfam" id="PF13385">
    <property type="entry name" value="Laminin_G_3"/>
    <property type="match status" value="1"/>
</dbReference>
<dbReference type="CDD" id="cd08983">
    <property type="entry name" value="GH43_Bt3655-like"/>
    <property type="match status" value="1"/>
</dbReference>
<evidence type="ECO:0000256" key="1">
    <source>
        <dbReference type="ARBA" id="ARBA00022801"/>
    </source>
</evidence>
<dbReference type="PROSITE" id="PS51318">
    <property type="entry name" value="TAT"/>
    <property type="match status" value="1"/>
</dbReference>
<evidence type="ECO:0000313" key="5">
    <source>
        <dbReference type="EMBL" id="MFC3495665.1"/>
    </source>
</evidence>
<keyword evidence="6" id="KW-1185">Reference proteome</keyword>
<dbReference type="Gene3D" id="2.115.10.20">
    <property type="entry name" value="Glycosyl hydrolase domain, family 43"/>
    <property type="match status" value="1"/>
</dbReference>
<dbReference type="InterPro" id="IPR050727">
    <property type="entry name" value="GH43_arabinanases"/>
</dbReference>
<dbReference type="Proteomes" id="UP001595712">
    <property type="component" value="Unassembled WGS sequence"/>
</dbReference>
<gene>
    <name evidence="5" type="ORF">ACFO8M_24560</name>
</gene>
<evidence type="ECO:0000256" key="3">
    <source>
        <dbReference type="SAM" id="SignalP"/>
    </source>
</evidence>
<accession>A0ABV7Q4R0</accession>
<evidence type="ECO:0000313" key="6">
    <source>
        <dbReference type="Proteomes" id="UP001595712"/>
    </source>
</evidence>
<dbReference type="Pfam" id="PF20578">
    <property type="entry name" value="aBig_2"/>
    <property type="match status" value="2"/>
</dbReference>
<keyword evidence="3" id="KW-0732">Signal</keyword>
<dbReference type="PANTHER" id="PTHR43301:SF3">
    <property type="entry name" value="ARABINAN ENDO-1,5-ALPHA-L-ARABINOSIDASE A-RELATED"/>
    <property type="match status" value="1"/>
</dbReference>
<evidence type="ECO:0000256" key="2">
    <source>
        <dbReference type="ARBA" id="ARBA00023295"/>
    </source>
</evidence>
<sequence>MGDRTARERVRRRAGRASAGAAGVALIGALLAGAPAAAADVPTTGLLASYDFSETSGTVLHDASGAGRDAAVVGGEDWHAGYMQFDGANHVELPDGILQGKDAATIVIETSPENLAGAQFLWNIGGSGNAGTGQFFIQPVAPRLSISKTNWSGEQTATATRKLALDEWQSIAATISRNGTGTTSTLRLYVDGELWAEKTDSTVNLADLTTHTLNYIGKSAYTADALYRGKVSSFRIYDTALTAVQLGDIAAADAPAAAAETVAAIDLDAVNEQDLAQIESDMALPTAGGVTWSAEPAGVITADGSVTQPEADTDVTLTATAEVRGQTASRTFEVTVLHAPSAAEQAQKDLAAVVLPGSDDIRSSIALPETGSRYGSAVAWSVDHPEIVDLDPDGDVAPGVVTRPAADTTVTLTATATNGGAVATREFELLVRKAYDMPETTDYLFAHFTGTERSHTDEQIYFATSQNGATFTDTRPNGSPVLSLAADEGDGGVRDPFLVRSPEGDRFYLIATDLSIYHRGGWGAAQATTTGSTKIVVWESTDLVNWSEPRLPDLAGPIPGAGMMWAPEAFWDEATQQYYVYWATKSDAENTLGDPVNVYIATTRDFVTFSTPQVWIDRQHSIIDTTMFKVGDWYYRASGDGQITIEKSKSIDAPTISATAPTTGSENEWVLVGTLQSILGGTTEACSTGRNYSGGCLEGPEFFRYSDDDKGAAQELYGLMADQYAAGKGYLPFRTTDPGSTSAADWSKATDVDFGTLKKRHGTILPITQREYDRLMFHYAGVGEDPDAGPELDATVSTRCVAGKATLVTSVRNDGDTAADVVVSTAYGSKTHAAVAPGRTVSTVFATRATSIGAGNVTVTGTDAGGETELVAPYAAASCG</sequence>
<protein>
    <submittedName>
        <fullName evidence="5">Immunoglobulin-like domain-containing protein</fullName>
    </submittedName>
</protein>
<dbReference type="InterPro" id="IPR046780">
    <property type="entry name" value="aBig_2"/>
</dbReference>
<keyword evidence="1" id="KW-0378">Hydrolase</keyword>
<keyword evidence="2" id="KW-0326">Glycosidase</keyword>
<dbReference type="SUPFAM" id="SSF75005">
    <property type="entry name" value="Arabinanase/levansucrase/invertase"/>
    <property type="match status" value="1"/>
</dbReference>
<dbReference type="InterPro" id="IPR023296">
    <property type="entry name" value="Glyco_hydro_beta-prop_sf"/>
</dbReference>
<name>A0ABV7Q4R0_9ACTN</name>
<evidence type="ECO:0000259" key="4">
    <source>
        <dbReference type="Pfam" id="PF20578"/>
    </source>
</evidence>
<dbReference type="EMBL" id="JBHRWO010000021">
    <property type="protein sequence ID" value="MFC3495665.1"/>
    <property type="molecule type" value="Genomic_DNA"/>
</dbReference>
<reference evidence="6" key="1">
    <citation type="journal article" date="2019" name="Int. J. Syst. Evol. Microbiol.">
        <title>The Global Catalogue of Microorganisms (GCM) 10K type strain sequencing project: providing services to taxonomists for standard genome sequencing and annotation.</title>
        <authorList>
            <consortium name="The Broad Institute Genomics Platform"/>
            <consortium name="The Broad Institute Genome Sequencing Center for Infectious Disease"/>
            <person name="Wu L."/>
            <person name="Ma J."/>
        </authorList>
    </citation>
    <scope>NUCLEOTIDE SEQUENCE [LARGE SCALE GENOMIC DNA]</scope>
    <source>
        <strain evidence="6">CGMCC 4.7396</strain>
    </source>
</reference>
<comment type="caution">
    <text evidence="5">The sequence shown here is derived from an EMBL/GenBank/DDBJ whole genome shotgun (WGS) entry which is preliminary data.</text>
</comment>
<dbReference type="RefSeq" id="WP_387980411.1">
    <property type="nucleotide sequence ID" value="NZ_JBHRWO010000021.1"/>
</dbReference>
<organism evidence="5 6">
    <name type="scientific">Glycomyces rhizosphaerae</name>
    <dbReference type="NCBI Taxonomy" id="2054422"/>
    <lineage>
        <taxon>Bacteria</taxon>
        <taxon>Bacillati</taxon>
        <taxon>Actinomycetota</taxon>
        <taxon>Actinomycetes</taxon>
        <taxon>Glycomycetales</taxon>
        <taxon>Glycomycetaceae</taxon>
        <taxon>Glycomyces</taxon>
    </lineage>
</organism>
<dbReference type="PANTHER" id="PTHR43301">
    <property type="entry name" value="ARABINAN ENDO-1,5-ALPHA-L-ARABINOSIDASE"/>
    <property type="match status" value="1"/>
</dbReference>
<proteinExistence type="predicted"/>
<feature type="domain" description="Atrophied bacterial Ig" evidence="4">
    <location>
        <begin position="358"/>
        <end position="433"/>
    </location>
</feature>
<dbReference type="InterPro" id="IPR013320">
    <property type="entry name" value="ConA-like_dom_sf"/>
</dbReference>